<evidence type="ECO:0000313" key="5">
    <source>
        <dbReference type="RefSeq" id="XP_035549554.1"/>
    </source>
</evidence>
<dbReference type="Proteomes" id="UP000235220">
    <property type="component" value="Chromosome 8"/>
</dbReference>
<dbReference type="AlphaFoldDB" id="A0A2I4EA45"/>
<evidence type="ECO:0000313" key="4">
    <source>
        <dbReference type="RefSeq" id="XP_035549553.1"/>
    </source>
</evidence>
<keyword evidence="1" id="KW-1133">Transmembrane helix</keyword>
<dbReference type="RefSeq" id="XP_035549554.1">
    <property type="nucleotide sequence ID" value="XM_035693661.1"/>
</dbReference>
<dbReference type="PANTHER" id="PTHR31170">
    <property type="entry name" value="BNAC04G53230D PROTEIN"/>
    <property type="match status" value="1"/>
</dbReference>
<evidence type="ECO:0000313" key="3">
    <source>
        <dbReference type="RefSeq" id="XP_018816269.1"/>
    </source>
</evidence>
<keyword evidence="2" id="KW-1185">Reference proteome</keyword>
<feature type="transmembrane region" description="Helical" evidence="1">
    <location>
        <begin position="503"/>
        <end position="528"/>
    </location>
</feature>
<dbReference type="Pfam" id="PF03140">
    <property type="entry name" value="DUF247"/>
    <property type="match status" value="1"/>
</dbReference>
<dbReference type="RefSeq" id="XP_018816269.1">
    <property type="nucleotide sequence ID" value="XM_018960724.2"/>
</dbReference>
<dbReference type="KEGG" id="jre:108987737"/>
<dbReference type="PANTHER" id="PTHR31170:SF23">
    <property type="match status" value="1"/>
</dbReference>
<dbReference type="OrthoDB" id="1589813at2759"/>
<evidence type="ECO:0000256" key="1">
    <source>
        <dbReference type="SAM" id="Phobius"/>
    </source>
</evidence>
<keyword evidence="1" id="KW-0472">Membrane</keyword>
<protein>
    <submittedName>
        <fullName evidence="3 4">UPF0481 protein At3g47200-like</fullName>
    </submittedName>
</protein>
<name>A0A2I4EA45_JUGRE</name>
<reference evidence="3 4" key="1">
    <citation type="submission" date="2025-04" db="UniProtKB">
        <authorList>
            <consortium name="RefSeq"/>
        </authorList>
    </citation>
    <scope>IDENTIFICATION</scope>
    <source>
        <tissue evidence="3 4">Leaves</tissue>
    </source>
</reference>
<evidence type="ECO:0000313" key="2">
    <source>
        <dbReference type="Proteomes" id="UP000235220"/>
    </source>
</evidence>
<sequence>MEKSTSYDQEILQKLVTASSVTNGNHNHAEIHQLNQKAANSSSSGNGNQHRELVISIKEMAESSLNTPLSSDQCCIYRIPTLLRKLNEEAYTPQVISIGPFHHGTKRLEPMEKLKLKYFQRFLQRIDFNVLETLVNTIKLNEESVRNCYAETINFSSDDFVKLILVDGIFIIELFYGIWSQGSNSVVHENHILLNAISWLLIMLDLQLLENQLPFFALEILFRLADVPVHPSFTSLAIKVFEAREDQEFPGNLEEQPIRHFVDLNKAFFLPSSRKLLSPHESNDPAILADHLYTVSQLYEAEMKFKVRSCKCLLDLTRHFANFARAFFLPSSRKLLVLPDESNDLPSADYLYSASQLYEAGVKFKVSSSKCLLDLKFTNGTLEIPCINLHDWTETTYRNILAFEQCHYPHESHFTDYIVLLSFLINTPKDADLLIRKGIIINWLGNSNSVACFINNLEKNILYCSWKCAYRGLFRDLNAFYRNTKHTWKATLKRDYFGTPWKIASTAAAVTLLLLTLGQFICSIIQLVKM</sequence>
<organism evidence="2 3">
    <name type="scientific">Juglans regia</name>
    <name type="common">English walnut</name>
    <dbReference type="NCBI Taxonomy" id="51240"/>
    <lineage>
        <taxon>Eukaryota</taxon>
        <taxon>Viridiplantae</taxon>
        <taxon>Streptophyta</taxon>
        <taxon>Embryophyta</taxon>
        <taxon>Tracheophyta</taxon>
        <taxon>Spermatophyta</taxon>
        <taxon>Magnoliopsida</taxon>
        <taxon>eudicotyledons</taxon>
        <taxon>Gunneridae</taxon>
        <taxon>Pentapetalae</taxon>
        <taxon>rosids</taxon>
        <taxon>fabids</taxon>
        <taxon>Fagales</taxon>
        <taxon>Juglandaceae</taxon>
        <taxon>Juglans</taxon>
    </lineage>
</organism>
<dbReference type="RefSeq" id="XP_035549553.1">
    <property type="nucleotide sequence ID" value="XM_035693660.1"/>
</dbReference>
<keyword evidence="1" id="KW-0812">Transmembrane</keyword>
<accession>A0A2I4EA45</accession>
<gene>
    <name evidence="3 4 5" type="primary">LOC108987737</name>
</gene>
<dbReference type="InterPro" id="IPR004158">
    <property type="entry name" value="DUF247_pln"/>
</dbReference>
<dbReference type="GeneID" id="108987737"/>
<dbReference type="Gramene" id="Jr08_20110_p1">
    <property type="protein sequence ID" value="cds.Jr08_20110_p1"/>
    <property type="gene ID" value="Jr08_20110"/>
</dbReference>
<dbReference type="STRING" id="51240.A0A2I4EA45"/>
<proteinExistence type="predicted"/>